<feature type="binding site" evidence="3">
    <location>
        <begin position="8"/>
        <end position="15"/>
    </location>
    <ligand>
        <name>substrate</name>
    </ligand>
</feature>
<dbReference type="Proteomes" id="UP000325684">
    <property type="component" value="Unassembled WGS sequence"/>
</dbReference>
<keyword evidence="1" id="KW-0324">Glycolysis</keyword>
<proteinExistence type="predicted"/>
<dbReference type="PANTHER" id="PTHR48100">
    <property type="entry name" value="BROAD-SPECIFICITY PHOSPHATASE YOR283W-RELATED"/>
    <property type="match status" value="1"/>
</dbReference>
<dbReference type="PANTHER" id="PTHR48100:SF1">
    <property type="entry name" value="HISTIDINE PHOSPHATASE FAMILY PROTEIN-RELATED"/>
    <property type="match status" value="1"/>
</dbReference>
<feature type="binding site" evidence="3">
    <location>
        <position position="58"/>
    </location>
    <ligand>
        <name>substrate</name>
    </ligand>
</feature>
<sequence length="193" mass="20795">MKRLVLVRHGETAWNAKHVLQGQEDISLSPQGEQQAAAIAPLVHELNPQAAYASDLRRARETAGILGLNPVITNPAWREAGLGAWEGKAKAHLDPAEYQAWRAARFDPPGAEPWQEFRERIRQALAALPSDGTTVVVTHGGAIRAALSVLIGLEPDRIIPVEPGSLTVLDLNGMARLKAFNVTGNIATLDTPD</sequence>
<keyword evidence="2" id="KW-0413">Isomerase</keyword>
<evidence type="ECO:0000256" key="3">
    <source>
        <dbReference type="PIRSR" id="PIRSR613078-2"/>
    </source>
</evidence>
<accession>A0A5N3PEA3</accession>
<dbReference type="EMBL" id="VCMV01000009">
    <property type="protein sequence ID" value="KAB0268030.1"/>
    <property type="molecule type" value="Genomic_DNA"/>
</dbReference>
<protein>
    <submittedName>
        <fullName evidence="4">Histidine phosphatase family protein</fullName>
    </submittedName>
</protein>
<name>A0A5N3PEA3_9HYPH</name>
<reference evidence="4 5" key="1">
    <citation type="journal article" date="2019" name="Microorganisms">
        <title>Genome Insights into the Novel Species Microvirga brassicacearum, a Rapeseed Endophyte with Biotechnological Potential.</title>
        <authorList>
            <person name="Jimenez-Gomez A."/>
            <person name="Saati-Santamaria Z."/>
            <person name="Igual J.M."/>
            <person name="Rivas R."/>
            <person name="Mateos P.F."/>
            <person name="Garcia-Fraile P."/>
        </authorList>
    </citation>
    <scope>NUCLEOTIDE SEQUENCE [LARGE SCALE GENOMIC DNA]</scope>
    <source>
        <strain evidence="4 5">CDVBN77</strain>
    </source>
</reference>
<evidence type="ECO:0000256" key="2">
    <source>
        <dbReference type="ARBA" id="ARBA00023235"/>
    </source>
</evidence>
<evidence type="ECO:0000313" key="4">
    <source>
        <dbReference type="EMBL" id="KAB0268030.1"/>
    </source>
</evidence>
<dbReference type="RefSeq" id="WP_150942844.1">
    <property type="nucleotide sequence ID" value="NZ_VCMV01000009.1"/>
</dbReference>
<dbReference type="PROSITE" id="PS00175">
    <property type="entry name" value="PG_MUTASE"/>
    <property type="match status" value="1"/>
</dbReference>
<dbReference type="InterPro" id="IPR013078">
    <property type="entry name" value="His_Pase_superF_clade-1"/>
</dbReference>
<dbReference type="AlphaFoldDB" id="A0A5N3PEA3"/>
<dbReference type="SUPFAM" id="SSF53254">
    <property type="entry name" value="Phosphoglycerate mutase-like"/>
    <property type="match status" value="1"/>
</dbReference>
<dbReference type="InterPro" id="IPR001345">
    <property type="entry name" value="PG/BPGM_mutase_AS"/>
</dbReference>
<gene>
    <name evidence="4" type="ORF">FEZ63_06590</name>
</gene>
<dbReference type="Pfam" id="PF00300">
    <property type="entry name" value="His_Phos_1"/>
    <property type="match status" value="1"/>
</dbReference>
<dbReference type="SMART" id="SM00855">
    <property type="entry name" value="PGAM"/>
    <property type="match status" value="1"/>
</dbReference>
<dbReference type="GO" id="GO:0005737">
    <property type="term" value="C:cytoplasm"/>
    <property type="evidence" value="ECO:0007669"/>
    <property type="project" value="TreeGrafter"/>
</dbReference>
<organism evidence="4 5">
    <name type="scientific">Microvirga brassicacearum</name>
    <dbReference type="NCBI Taxonomy" id="2580413"/>
    <lineage>
        <taxon>Bacteria</taxon>
        <taxon>Pseudomonadati</taxon>
        <taxon>Pseudomonadota</taxon>
        <taxon>Alphaproteobacteria</taxon>
        <taxon>Hyphomicrobiales</taxon>
        <taxon>Methylobacteriaceae</taxon>
        <taxon>Microvirga</taxon>
    </lineage>
</organism>
<dbReference type="OrthoDB" id="9781415at2"/>
<evidence type="ECO:0000313" key="5">
    <source>
        <dbReference type="Proteomes" id="UP000325684"/>
    </source>
</evidence>
<dbReference type="CDD" id="cd07067">
    <property type="entry name" value="HP_PGM_like"/>
    <property type="match status" value="1"/>
</dbReference>
<dbReference type="Gene3D" id="3.40.50.1240">
    <property type="entry name" value="Phosphoglycerate mutase-like"/>
    <property type="match status" value="1"/>
</dbReference>
<dbReference type="GO" id="GO:0016791">
    <property type="term" value="F:phosphatase activity"/>
    <property type="evidence" value="ECO:0007669"/>
    <property type="project" value="TreeGrafter"/>
</dbReference>
<dbReference type="InterPro" id="IPR050275">
    <property type="entry name" value="PGM_Phosphatase"/>
</dbReference>
<comment type="caution">
    <text evidence="4">The sequence shown here is derived from an EMBL/GenBank/DDBJ whole genome shotgun (WGS) entry which is preliminary data.</text>
</comment>
<evidence type="ECO:0000256" key="1">
    <source>
        <dbReference type="ARBA" id="ARBA00023152"/>
    </source>
</evidence>
<dbReference type="InterPro" id="IPR029033">
    <property type="entry name" value="His_PPase_superfam"/>
</dbReference>
<keyword evidence="5" id="KW-1185">Reference proteome</keyword>